<dbReference type="EMBL" id="CP042469">
    <property type="protein sequence ID" value="QOX63559.1"/>
    <property type="molecule type" value="Genomic_DNA"/>
</dbReference>
<evidence type="ECO:0000313" key="2">
    <source>
        <dbReference type="Proteomes" id="UP000594014"/>
    </source>
</evidence>
<proteinExistence type="predicted"/>
<sequence>MAVIDEITVNSFLTSEKLRISRKGNGKVKFKDLLYGTDVPYDADLDDLEVTGLAYNSNKVEKGYAFICIKGYHTDGHIYAMDAAFRGAAVIICEEDIDIKAVPVVRTDDSRKLLSRISANFYGAKDAVFHLYGITGTNGKTTISCMLKSIIEADARICGLLGTIGYYVGGKEYEAQNTTPESSDLQRMFAEMRDEGIENCVMEVSSHALALGKVDDIRYDASVFTNLTMDHMDFHKDIEDYYQTKKKLFYLTEGACIVNLDDDYGKRLYEELRQNGKKAVGYSLKDRKADYCGEILETTEKGSLVKVTESGLKTTLLRLNTPGIFTIYNGLAALACAREGGYSYDSIQRGLEKLKGVPGRFELVANSKEVIVIVDYAHTPDALEKVLKTANDFKKGRLICVFGCGGDRDQRKRSLMGAAAGRYSDYCIITSDNPRTERQESITADIEAGIYETGCNYEIIENRYDAIKKAVSIYKKGDIILIAGKGHETYQIIGTEKFHFDDRETVKTIIENGE</sequence>
<dbReference type="EC" id="6.3.2.13" evidence="1"/>
<protein>
    <submittedName>
        <fullName evidence="1">UDP-N-acetylmuramoyl-L-alanyl-D-glutamate--2, 6-diaminopimelate ligase</fullName>
        <ecNumber evidence="1">6.3.2.13</ecNumber>
    </submittedName>
</protein>
<keyword evidence="2" id="KW-1185">Reference proteome</keyword>
<name>A0ACD1AB04_9FIRM</name>
<organism evidence="1 2">
    <name type="scientific">Anoxybacterium hadale</name>
    <dbReference type="NCBI Taxonomy" id="3408580"/>
    <lineage>
        <taxon>Bacteria</taxon>
        <taxon>Bacillati</taxon>
        <taxon>Bacillota</taxon>
        <taxon>Clostridia</taxon>
        <taxon>Peptostreptococcales</taxon>
        <taxon>Anaerovoracaceae</taxon>
        <taxon>Anoxybacterium</taxon>
    </lineage>
</organism>
<evidence type="ECO:0000313" key="1">
    <source>
        <dbReference type="EMBL" id="QOX63559.1"/>
    </source>
</evidence>
<accession>A0ACD1AB04</accession>
<reference evidence="1" key="1">
    <citation type="submission" date="2019-08" db="EMBL/GenBank/DDBJ databases">
        <title>Genome sequence of Clostridiales bacterium MT110.</title>
        <authorList>
            <person name="Cao J."/>
        </authorList>
    </citation>
    <scope>NUCLEOTIDE SEQUENCE</scope>
    <source>
        <strain evidence="1">MT110</strain>
    </source>
</reference>
<keyword evidence="1" id="KW-0436">Ligase</keyword>
<dbReference type="Proteomes" id="UP000594014">
    <property type="component" value="Chromosome"/>
</dbReference>
<gene>
    <name evidence="1" type="ORF">FRZ06_09440</name>
</gene>